<dbReference type="AlphaFoldDB" id="A0A4Y9ZWB9"/>
<gene>
    <name evidence="3" type="ORF">EWM64_g5146</name>
</gene>
<sequence length="368" mass="37644">MRTTIVALAFGLSSVSALPTGPARQDSGSITPPDSVSADLCALNGSCTSSTVVPSAPSVVPSASINEDTVSTSVIVPCPASTAQPSNTPDTIEGSGSLSVFDGFKRWIGLSNRDVDDSASAEASDASCGAAGSSVPTNETTTATTVDVFGPASTSTARRARLSNRDADAGESSASSAAENALPSKKLPEFIPGWNRDVHDAIQQRDVDDLDAIPADDSEAVPPEPTSTPTFADYASSVTASASPLDDLIGEPQISGLPKIINTENMMAGWLRDVGAAAEQRDVDDTLLASESDAILAEPTSTPTFVDYASSISASAVPADNLESPAIGRPLVSYVGSSWNRRDVQDAADSSRSLHGRQLGSVGGDARK</sequence>
<evidence type="ECO:0000313" key="4">
    <source>
        <dbReference type="Proteomes" id="UP000298061"/>
    </source>
</evidence>
<evidence type="ECO:0000313" key="3">
    <source>
        <dbReference type="EMBL" id="TFY78865.1"/>
    </source>
</evidence>
<dbReference type="EMBL" id="SFCI01000601">
    <property type="protein sequence ID" value="TFY78865.1"/>
    <property type="molecule type" value="Genomic_DNA"/>
</dbReference>
<feature type="compositionally biased region" description="Low complexity" evidence="1">
    <location>
        <begin position="170"/>
        <end position="181"/>
    </location>
</feature>
<proteinExistence type="predicted"/>
<organism evidence="3 4">
    <name type="scientific">Hericium alpestre</name>
    <dbReference type="NCBI Taxonomy" id="135208"/>
    <lineage>
        <taxon>Eukaryota</taxon>
        <taxon>Fungi</taxon>
        <taxon>Dikarya</taxon>
        <taxon>Basidiomycota</taxon>
        <taxon>Agaricomycotina</taxon>
        <taxon>Agaricomycetes</taxon>
        <taxon>Russulales</taxon>
        <taxon>Hericiaceae</taxon>
        <taxon>Hericium</taxon>
    </lineage>
</organism>
<reference evidence="3 4" key="1">
    <citation type="submission" date="2019-02" db="EMBL/GenBank/DDBJ databases">
        <title>Genome sequencing of the rare red list fungi Hericium alpestre (H. flagellum).</title>
        <authorList>
            <person name="Buettner E."/>
            <person name="Kellner H."/>
        </authorList>
    </citation>
    <scope>NUCLEOTIDE SEQUENCE [LARGE SCALE GENOMIC DNA]</scope>
    <source>
        <strain evidence="3 4">DSM 108284</strain>
    </source>
</reference>
<evidence type="ECO:0000256" key="2">
    <source>
        <dbReference type="SAM" id="SignalP"/>
    </source>
</evidence>
<evidence type="ECO:0000256" key="1">
    <source>
        <dbReference type="SAM" id="MobiDB-lite"/>
    </source>
</evidence>
<name>A0A4Y9ZWB9_9AGAM</name>
<feature type="region of interest" description="Disordered" evidence="1">
    <location>
        <begin position="345"/>
        <end position="368"/>
    </location>
</feature>
<feature type="chain" id="PRO_5021217918" evidence="2">
    <location>
        <begin position="18"/>
        <end position="368"/>
    </location>
</feature>
<feature type="region of interest" description="Disordered" evidence="1">
    <location>
        <begin position="125"/>
        <end position="184"/>
    </location>
</feature>
<protein>
    <submittedName>
        <fullName evidence="3">Uncharacterized protein</fullName>
    </submittedName>
</protein>
<feature type="signal peptide" evidence="2">
    <location>
        <begin position="1"/>
        <end position="17"/>
    </location>
</feature>
<accession>A0A4Y9ZWB9</accession>
<keyword evidence="4" id="KW-1185">Reference proteome</keyword>
<feature type="compositionally biased region" description="Low complexity" evidence="1">
    <location>
        <begin position="125"/>
        <end position="145"/>
    </location>
</feature>
<dbReference type="Proteomes" id="UP000298061">
    <property type="component" value="Unassembled WGS sequence"/>
</dbReference>
<comment type="caution">
    <text evidence="3">The sequence shown here is derived from an EMBL/GenBank/DDBJ whole genome shotgun (WGS) entry which is preliminary data.</text>
</comment>
<keyword evidence="2" id="KW-0732">Signal</keyword>